<keyword evidence="2" id="KW-0812">Transmembrane</keyword>
<evidence type="ECO:0000313" key="4">
    <source>
        <dbReference type="Proteomes" id="UP001235269"/>
    </source>
</evidence>
<evidence type="ECO:0000313" key="3">
    <source>
        <dbReference type="EMBL" id="MDQ0455270.1"/>
    </source>
</evidence>
<evidence type="ECO:0000256" key="2">
    <source>
        <dbReference type="SAM" id="Phobius"/>
    </source>
</evidence>
<feature type="compositionally biased region" description="Basic and acidic residues" evidence="1">
    <location>
        <begin position="11"/>
        <end position="21"/>
    </location>
</feature>
<feature type="compositionally biased region" description="Acidic residues" evidence="1">
    <location>
        <begin position="137"/>
        <end position="146"/>
    </location>
</feature>
<comment type="caution">
    <text evidence="3">The sequence shown here is derived from an EMBL/GenBank/DDBJ whole genome shotgun (WGS) entry which is preliminary data.</text>
</comment>
<evidence type="ECO:0000256" key="1">
    <source>
        <dbReference type="SAM" id="MobiDB-lite"/>
    </source>
</evidence>
<feature type="region of interest" description="Disordered" evidence="1">
    <location>
        <begin position="212"/>
        <end position="233"/>
    </location>
</feature>
<dbReference type="EMBL" id="JAUSWH010000004">
    <property type="protein sequence ID" value="MDQ0455270.1"/>
    <property type="molecule type" value="Genomic_DNA"/>
</dbReference>
<feature type="region of interest" description="Disordered" evidence="1">
    <location>
        <begin position="66"/>
        <end position="156"/>
    </location>
</feature>
<accession>A0ABU0ICW3</accession>
<evidence type="ECO:0008006" key="5">
    <source>
        <dbReference type="Google" id="ProtNLM"/>
    </source>
</evidence>
<name>A0ABU0ICW3_9HYPH</name>
<sequence>MSGLESAIRSALERADRSNAEIRARIYQSARQALEAGLSKQNINDPETMAEQRHRLERTIHAIEQEERARLKAAASVEPPRPEPALRPASSPQEPARTADDGALSFGADRAAPSATSAPVADLDDVRAERDDPRLDESEDFTAEPEVEPRRKPTLRAEPVARPRRRRGFFSRLFILVTALTFVGIAAWWIYSTGLLLSADERDGGLPDPVPTVSDQDAGATEEPKTIDPQRGFSNDWAEVFKPADIRLISARPNATVDVVGASDGQAVRITSRSADQDGAAVIQLPADVIGQMAGKTSTLALTIQAAGEKPLQFSVTCAFGAEQGCSRHRFTANPEKADLLFRVTLPQTLASGTQGQLFINADMNGQGQGVNLYSVRILPGN</sequence>
<organism evidence="3 4">
    <name type="scientific">Rhizobium paknamense</name>
    <dbReference type="NCBI Taxonomy" id="1206817"/>
    <lineage>
        <taxon>Bacteria</taxon>
        <taxon>Pseudomonadati</taxon>
        <taxon>Pseudomonadota</taxon>
        <taxon>Alphaproteobacteria</taxon>
        <taxon>Hyphomicrobiales</taxon>
        <taxon>Rhizobiaceae</taxon>
        <taxon>Rhizobium/Agrobacterium group</taxon>
        <taxon>Rhizobium</taxon>
    </lineage>
</organism>
<keyword evidence="2" id="KW-1133">Transmembrane helix</keyword>
<keyword evidence="2" id="KW-0472">Membrane</keyword>
<keyword evidence="4" id="KW-1185">Reference proteome</keyword>
<protein>
    <recommendedName>
        <fullName evidence="5">Biotin transporter BioY</fullName>
    </recommendedName>
</protein>
<feature type="region of interest" description="Disordered" evidence="1">
    <location>
        <begin position="1"/>
        <end position="21"/>
    </location>
</feature>
<gene>
    <name evidence="3" type="ORF">QO005_001604</name>
</gene>
<feature type="compositionally biased region" description="Basic and acidic residues" evidence="1">
    <location>
        <begin position="124"/>
        <end position="136"/>
    </location>
</feature>
<feature type="transmembrane region" description="Helical" evidence="2">
    <location>
        <begin position="169"/>
        <end position="191"/>
    </location>
</feature>
<dbReference type="Proteomes" id="UP001235269">
    <property type="component" value="Unassembled WGS sequence"/>
</dbReference>
<dbReference type="RefSeq" id="WP_307157469.1">
    <property type="nucleotide sequence ID" value="NZ_JAUSWH010000004.1"/>
</dbReference>
<reference evidence="3 4" key="1">
    <citation type="submission" date="2023-07" db="EMBL/GenBank/DDBJ databases">
        <title>Genomic Encyclopedia of Type Strains, Phase IV (KMG-IV): sequencing the most valuable type-strain genomes for metagenomic binning, comparative biology and taxonomic classification.</title>
        <authorList>
            <person name="Goeker M."/>
        </authorList>
    </citation>
    <scope>NUCLEOTIDE SEQUENCE [LARGE SCALE GENOMIC DNA]</scope>
    <source>
        <strain evidence="3 4">DSM 100301</strain>
    </source>
</reference>
<proteinExistence type="predicted"/>